<reference evidence="2 3" key="1">
    <citation type="journal article" date="2010" name="J. Bacteriol.">
        <title>Complete genome sequence of "Candidatus Puniceispirillum marinum" IMCC1322, a representative of the SAR116 clade in the Alphaproteobacteria.</title>
        <authorList>
            <person name="Oh H.M."/>
            <person name="Kwon K.K."/>
            <person name="Kang I."/>
            <person name="Kang S.G."/>
            <person name="Lee J.H."/>
            <person name="Kim S.J."/>
            <person name="Cho J.C."/>
        </authorList>
    </citation>
    <scope>NUCLEOTIDE SEQUENCE [LARGE SCALE GENOMIC DNA]</scope>
    <source>
        <strain evidence="2 3">IMCC1322</strain>
    </source>
</reference>
<protein>
    <recommendedName>
        <fullName evidence="1">ABC-type transport auxiliary lipoprotein component domain-containing protein</fullName>
    </recommendedName>
</protein>
<dbReference type="eggNOG" id="COG3218">
    <property type="taxonomic scope" value="Bacteria"/>
</dbReference>
<dbReference type="AlphaFoldDB" id="D5BR39"/>
<dbReference type="KEGG" id="apb:SAR116_2531"/>
<dbReference type="EMBL" id="CP001751">
    <property type="protein sequence ID" value="ADE40775.1"/>
    <property type="molecule type" value="Genomic_DNA"/>
</dbReference>
<feature type="domain" description="ABC-type transport auxiliary lipoprotein component" evidence="1">
    <location>
        <begin position="68"/>
        <end position="186"/>
    </location>
</feature>
<evidence type="ECO:0000313" key="2">
    <source>
        <dbReference type="EMBL" id="ADE40775.1"/>
    </source>
</evidence>
<keyword evidence="3" id="KW-1185">Reference proteome</keyword>
<sequence>MIHSAIRFGAIVVLLTIIGGCTSPAPRMADTHYNIETSIPPIHYGTEATIQLTKLDMRGIQSSRALVIISDTDPIQLQERRGHYWHSAPALLLKRTISETLDSASHDIRFGTNVTMQDPDYTMDIDMRLFAFTPDVHATVEMGFVIRNQDGDIMLHDVLLKTASLDGASSLNGVHGLQSALAKALEALSARLACHVTSSKISTLSKC</sequence>
<evidence type="ECO:0000259" key="1">
    <source>
        <dbReference type="Pfam" id="PF03886"/>
    </source>
</evidence>
<evidence type="ECO:0000313" key="3">
    <source>
        <dbReference type="Proteomes" id="UP000007460"/>
    </source>
</evidence>
<dbReference type="RefSeq" id="WP_013047401.1">
    <property type="nucleotide sequence ID" value="NC_014010.1"/>
</dbReference>
<dbReference type="InterPro" id="IPR005586">
    <property type="entry name" value="ABC_trans_aux"/>
</dbReference>
<gene>
    <name evidence="2" type="ordered locus">SAR116_2531</name>
</gene>
<dbReference type="Pfam" id="PF03886">
    <property type="entry name" value="ABC_trans_aux"/>
    <property type="match status" value="1"/>
</dbReference>
<dbReference type="Gene3D" id="3.40.50.10610">
    <property type="entry name" value="ABC-type transport auxiliary lipoprotein component"/>
    <property type="match status" value="1"/>
</dbReference>
<dbReference type="STRING" id="488538.SAR116_2531"/>
<accession>D5BR39</accession>
<proteinExistence type="predicted"/>
<organism evidence="2 3">
    <name type="scientific">Puniceispirillum marinum (strain IMCC1322)</name>
    <dbReference type="NCBI Taxonomy" id="488538"/>
    <lineage>
        <taxon>Bacteria</taxon>
        <taxon>Pseudomonadati</taxon>
        <taxon>Pseudomonadota</taxon>
        <taxon>Alphaproteobacteria</taxon>
        <taxon>Candidatus Puniceispirillales</taxon>
        <taxon>Candidatus Puniceispirillaceae</taxon>
        <taxon>Candidatus Puniceispirillum</taxon>
    </lineage>
</organism>
<dbReference type="PROSITE" id="PS51257">
    <property type="entry name" value="PROKAR_LIPOPROTEIN"/>
    <property type="match status" value="1"/>
</dbReference>
<dbReference type="Proteomes" id="UP000007460">
    <property type="component" value="Chromosome"/>
</dbReference>
<dbReference type="SUPFAM" id="SSF159594">
    <property type="entry name" value="XCC0632-like"/>
    <property type="match status" value="1"/>
</dbReference>
<name>D5BR39_PUNMI</name>
<dbReference type="OrthoDB" id="5568302at2"/>
<dbReference type="HOGENOM" id="CLU_1325442_0_0_5"/>